<organism evidence="2 3">
    <name type="scientific">Lentibacillus populi</name>
    <dbReference type="NCBI Taxonomy" id="1827502"/>
    <lineage>
        <taxon>Bacteria</taxon>
        <taxon>Bacillati</taxon>
        <taxon>Bacillota</taxon>
        <taxon>Bacilli</taxon>
        <taxon>Bacillales</taxon>
        <taxon>Bacillaceae</taxon>
        <taxon>Lentibacillus</taxon>
    </lineage>
</organism>
<dbReference type="AlphaFoldDB" id="A0A9W5TYI8"/>
<feature type="transmembrane region" description="Helical" evidence="1">
    <location>
        <begin position="31"/>
        <end position="50"/>
    </location>
</feature>
<feature type="transmembrane region" description="Helical" evidence="1">
    <location>
        <begin position="221"/>
        <end position="240"/>
    </location>
</feature>
<feature type="transmembrane region" description="Helical" evidence="1">
    <location>
        <begin position="96"/>
        <end position="116"/>
    </location>
</feature>
<dbReference type="Proteomes" id="UP000621492">
    <property type="component" value="Unassembled WGS sequence"/>
</dbReference>
<keyword evidence="3" id="KW-1185">Reference proteome</keyword>
<reference evidence="2" key="1">
    <citation type="journal article" date="2014" name="Int. J. Syst. Evol. Microbiol.">
        <title>Complete genome sequence of Corynebacterium casei LMG S-19264T (=DSM 44701T), isolated from a smear-ripened cheese.</title>
        <authorList>
            <consortium name="US DOE Joint Genome Institute (JGI-PGF)"/>
            <person name="Walter F."/>
            <person name="Albersmeier A."/>
            <person name="Kalinowski J."/>
            <person name="Ruckert C."/>
        </authorList>
    </citation>
    <scope>NUCLEOTIDE SEQUENCE</scope>
    <source>
        <strain evidence="2">CGMCC 1.15454</strain>
    </source>
</reference>
<dbReference type="EMBL" id="BMJD01000020">
    <property type="protein sequence ID" value="GGB46727.1"/>
    <property type="molecule type" value="Genomic_DNA"/>
</dbReference>
<dbReference type="Pfam" id="PF13536">
    <property type="entry name" value="EmrE"/>
    <property type="match status" value="1"/>
</dbReference>
<feature type="transmembrane region" description="Helical" evidence="1">
    <location>
        <begin position="189"/>
        <end position="209"/>
    </location>
</feature>
<feature type="transmembrane region" description="Helical" evidence="1">
    <location>
        <begin position="70"/>
        <end position="90"/>
    </location>
</feature>
<sequence length="319" mass="35076">MKATVIGILAALFFSVTFILNRAMELEGGSWVWSASLRFIFMLPMLLLIVGYQKNIKQVLSHMKKAPFSWILWSTIGFGLFYAPLTFATIYGPGWLVAATFQITIIAGSLLVPFLNKGKKQRIPIQSVFISLIILSGVVMMQLQHAASVPVKAVLFCVIPLIISAFSYPLGNRKMMQVVNGELTTLQRILGMTIASMPFWLILSIYGITSQGLPSSTQITQTFIVAVTSGIIATVLFFYATELVNHDNQKMAAVEATQSGEVVFALFGELIFLRAPLPSLFSFAGMALVMIGMMLHSVISALANRKKMQLYKKVSEGSE</sequence>
<name>A0A9W5TYI8_9BACI</name>
<reference evidence="2" key="2">
    <citation type="submission" date="2020-09" db="EMBL/GenBank/DDBJ databases">
        <authorList>
            <person name="Sun Q."/>
            <person name="Zhou Y."/>
        </authorList>
    </citation>
    <scope>NUCLEOTIDE SEQUENCE</scope>
    <source>
        <strain evidence="2">CGMCC 1.15454</strain>
    </source>
</reference>
<keyword evidence="1" id="KW-0812">Transmembrane</keyword>
<keyword evidence="1" id="KW-1133">Transmembrane helix</keyword>
<feature type="transmembrane region" description="Helical" evidence="1">
    <location>
        <begin position="252"/>
        <end position="273"/>
    </location>
</feature>
<accession>A0A9W5TYI8</accession>
<evidence type="ECO:0000313" key="2">
    <source>
        <dbReference type="EMBL" id="GGB46727.1"/>
    </source>
</evidence>
<feature type="transmembrane region" description="Helical" evidence="1">
    <location>
        <begin position="279"/>
        <end position="303"/>
    </location>
</feature>
<evidence type="ECO:0000256" key="1">
    <source>
        <dbReference type="SAM" id="Phobius"/>
    </source>
</evidence>
<dbReference type="RefSeq" id="WP_155555627.1">
    <property type="nucleotide sequence ID" value="NZ_BMJD01000020.1"/>
</dbReference>
<dbReference type="InterPro" id="IPR032713">
    <property type="entry name" value="EmrE"/>
</dbReference>
<feature type="transmembrane region" description="Helical" evidence="1">
    <location>
        <begin position="123"/>
        <end position="143"/>
    </location>
</feature>
<comment type="caution">
    <text evidence="2">The sequence shown here is derived from an EMBL/GenBank/DDBJ whole genome shotgun (WGS) entry which is preliminary data.</text>
</comment>
<feature type="transmembrane region" description="Helical" evidence="1">
    <location>
        <begin position="149"/>
        <end position="168"/>
    </location>
</feature>
<protein>
    <submittedName>
        <fullName evidence="2">Membrane protein</fullName>
    </submittedName>
</protein>
<gene>
    <name evidence="2" type="primary">yjlA</name>
    <name evidence="2" type="ORF">GCM10011409_25300</name>
</gene>
<keyword evidence="1" id="KW-0472">Membrane</keyword>
<proteinExistence type="predicted"/>
<evidence type="ECO:0000313" key="3">
    <source>
        <dbReference type="Proteomes" id="UP000621492"/>
    </source>
</evidence>